<dbReference type="Gene3D" id="3.40.1350.150">
    <property type="match status" value="1"/>
</dbReference>
<comment type="caution">
    <text evidence="4">The sequence shown here is derived from an EMBL/GenBank/DDBJ whole genome shotgun (WGS) entry which is preliminary data.</text>
</comment>
<dbReference type="GO" id="GO:0000214">
    <property type="term" value="C:tRNA-intron endonuclease complex"/>
    <property type="evidence" value="ECO:0007669"/>
    <property type="project" value="TreeGrafter"/>
</dbReference>
<reference evidence="4" key="1">
    <citation type="submission" date="2020-12" db="EMBL/GenBank/DDBJ databases">
        <title>Metabolic potential, ecology and presence of endohyphal bacteria is reflected in genomic diversity of Mucoromycotina.</title>
        <authorList>
            <person name="Muszewska A."/>
            <person name="Okrasinska A."/>
            <person name="Steczkiewicz K."/>
            <person name="Drgas O."/>
            <person name="Orlowska M."/>
            <person name="Perlinska-Lenart U."/>
            <person name="Aleksandrzak-Piekarczyk T."/>
            <person name="Szatraj K."/>
            <person name="Zielenkiewicz U."/>
            <person name="Pilsyk S."/>
            <person name="Malc E."/>
            <person name="Mieczkowski P."/>
            <person name="Kruszewska J.S."/>
            <person name="Biernat P."/>
            <person name="Pawlowska J."/>
        </authorList>
    </citation>
    <scope>NUCLEOTIDE SEQUENCE</scope>
    <source>
        <strain evidence="4">WA0000067209</strain>
    </source>
</reference>
<dbReference type="Pfam" id="PF12928">
    <property type="entry name" value="tRNA_int_end_N2"/>
    <property type="match status" value="1"/>
</dbReference>
<dbReference type="PANTHER" id="PTHR21027">
    <property type="entry name" value="TRNA-SPLICING ENDONUCLEASE SUBUNIT SEN54"/>
    <property type="match status" value="1"/>
</dbReference>
<accession>A0A8H7PQX2</accession>
<dbReference type="GO" id="GO:0000379">
    <property type="term" value="P:tRNA-type intron splice site recognition and cleavage"/>
    <property type="evidence" value="ECO:0007669"/>
    <property type="project" value="TreeGrafter"/>
</dbReference>
<dbReference type="OrthoDB" id="408683at2759"/>
<dbReference type="PANTHER" id="PTHR21027:SF1">
    <property type="entry name" value="TRNA-SPLICING ENDONUCLEASE SUBUNIT SEN54"/>
    <property type="match status" value="1"/>
</dbReference>
<keyword evidence="5" id="KW-1185">Reference proteome</keyword>
<dbReference type="InterPro" id="IPR024336">
    <property type="entry name" value="tRNA_splic_suSen54_N"/>
</dbReference>
<evidence type="ECO:0000256" key="2">
    <source>
        <dbReference type="ARBA" id="ARBA00022694"/>
    </source>
</evidence>
<keyword evidence="2" id="KW-0819">tRNA processing</keyword>
<evidence type="ECO:0000313" key="5">
    <source>
        <dbReference type="Proteomes" id="UP000654370"/>
    </source>
</evidence>
<organism evidence="4 5">
    <name type="scientific">Mortierella isabellina</name>
    <name type="common">Filamentous fungus</name>
    <name type="synonym">Umbelopsis isabellina</name>
    <dbReference type="NCBI Taxonomy" id="91625"/>
    <lineage>
        <taxon>Eukaryota</taxon>
        <taxon>Fungi</taxon>
        <taxon>Fungi incertae sedis</taxon>
        <taxon>Mucoromycota</taxon>
        <taxon>Mucoromycotina</taxon>
        <taxon>Umbelopsidomycetes</taxon>
        <taxon>Umbelopsidales</taxon>
        <taxon>Umbelopsidaceae</taxon>
        <taxon>Umbelopsis</taxon>
    </lineage>
</organism>
<evidence type="ECO:0000313" key="4">
    <source>
        <dbReference type="EMBL" id="KAG2177889.1"/>
    </source>
</evidence>
<name>A0A8H7PQX2_MORIS</name>
<dbReference type="EMBL" id="JAEPQZ010000008">
    <property type="protein sequence ID" value="KAG2177889.1"/>
    <property type="molecule type" value="Genomic_DNA"/>
</dbReference>
<evidence type="ECO:0000256" key="1">
    <source>
        <dbReference type="ARBA" id="ARBA00005736"/>
    </source>
</evidence>
<dbReference type="Proteomes" id="UP000654370">
    <property type="component" value="Unassembled WGS sequence"/>
</dbReference>
<protein>
    <recommendedName>
        <fullName evidence="3">tRNA-splicing endonuclease subunit Sen54 N-terminal domain-containing protein</fullName>
    </recommendedName>
</protein>
<feature type="domain" description="tRNA-splicing endonuclease subunit Sen54 N-terminal" evidence="3">
    <location>
        <begin position="55"/>
        <end position="120"/>
    </location>
</feature>
<comment type="similarity">
    <text evidence="1">Belongs to the SEN54 family.</text>
</comment>
<proteinExistence type="inferred from homology"/>
<dbReference type="InterPro" id="IPR024337">
    <property type="entry name" value="tRNA_splic_suSen54"/>
</dbReference>
<sequence length="379" mass="43017">METNELNDEGFADYAILKQKKKKGKAKVEHGLKEFEPTESPEQEQKIEASRQAMFEVLGEKRFVSSKNVSKGVLDRNRHVVTVHTTRGPHFQSVGRSINGLITLSLEEACFLMNMEALEVTDDLEMSVTFRDIYTAVCNASDGWCTFDRYQTYSYLKRLGYIVQRTTQQANVPTLGSTALFPLTAQFIQYCSYFFSKALAIVRRIWINRFASRWSLQCTHIRPLLPQYPGLTTYASVFSILQIIPSSTPKTLNQLSKFTIDFNVYKPLPGWKKTDPGMPAFRVSVCNANNPFPNPKELQMLLESNRLLCRSSDSNAQEESSCVISVVDGSEGICSFVRFNKGIREQVIPDIELSFMWICGNDASVGDIWLHPTHDDQEL</sequence>
<evidence type="ECO:0000259" key="3">
    <source>
        <dbReference type="Pfam" id="PF12928"/>
    </source>
</evidence>
<gene>
    <name evidence="4" type="ORF">INT43_003136</name>
</gene>
<dbReference type="AlphaFoldDB" id="A0A8H7PQX2"/>